<organism evidence="2 3">
    <name type="scientific">Heliocybe sulcata</name>
    <dbReference type="NCBI Taxonomy" id="5364"/>
    <lineage>
        <taxon>Eukaryota</taxon>
        <taxon>Fungi</taxon>
        <taxon>Dikarya</taxon>
        <taxon>Basidiomycota</taxon>
        <taxon>Agaricomycotina</taxon>
        <taxon>Agaricomycetes</taxon>
        <taxon>Gloeophyllales</taxon>
        <taxon>Gloeophyllaceae</taxon>
        <taxon>Heliocybe</taxon>
    </lineage>
</organism>
<dbReference type="EMBL" id="ML213528">
    <property type="protein sequence ID" value="TFK46703.1"/>
    <property type="molecule type" value="Genomic_DNA"/>
</dbReference>
<gene>
    <name evidence="2" type="ORF">OE88DRAFT_1667376</name>
</gene>
<keyword evidence="3" id="KW-1185">Reference proteome</keyword>
<evidence type="ECO:0000256" key="1">
    <source>
        <dbReference type="SAM" id="Phobius"/>
    </source>
</evidence>
<protein>
    <submittedName>
        <fullName evidence="2">Uncharacterized protein</fullName>
    </submittedName>
</protein>
<evidence type="ECO:0000313" key="3">
    <source>
        <dbReference type="Proteomes" id="UP000305948"/>
    </source>
</evidence>
<proteinExistence type="predicted"/>
<keyword evidence="1" id="KW-0812">Transmembrane</keyword>
<evidence type="ECO:0000313" key="2">
    <source>
        <dbReference type="EMBL" id="TFK46703.1"/>
    </source>
</evidence>
<keyword evidence="1" id="KW-1133">Transmembrane helix</keyword>
<reference evidence="2 3" key="1">
    <citation type="journal article" date="2019" name="Nat. Ecol. Evol.">
        <title>Megaphylogeny resolves global patterns of mushroom evolution.</title>
        <authorList>
            <person name="Varga T."/>
            <person name="Krizsan K."/>
            <person name="Foldi C."/>
            <person name="Dima B."/>
            <person name="Sanchez-Garcia M."/>
            <person name="Sanchez-Ramirez S."/>
            <person name="Szollosi G.J."/>
            <person name="Szarkandi J.G."/>
            <person name="Papp V."/>
            <person name="Albert L."/>
            <person name="Andreopoulos W."/>
            <person name="Angelini C."/>
            <person name="Antonin V."/>
            <person name="Barry K.W."/>
            <person name="Bougher N.L."/>
            <person name="Buchanan P."/>
            <person name="Buyck B."/>
            <person name="Bense V."/>
            <person name="Catcheside P."/>
            <person name="Chovatia M."/>
            <person name="Cooper J."/>
            <person name="Damon W."/>
            <person name="Desjardin D."/>
            <person name="Finy P."/>
            <person name="Geml J."/>
            <person name="Haridas S."/>
            <person name="Hughes K."/>
            <person name="Justo A."/>
            <person name="Karasinski D."/>
            <person name="Kautmanova I."/>
            <person name="Kiss B."/>
            <person name="Kocsube S."/>
            <person name="Kotiranta H."/>
            <person name="LaButti K.M."/>
            <person name="Lechner B.E."/>
            <person name="Liimatainen K."/>
            <person name="Lipzen A."/>
            <person name="Lukacs Z."/>
            <person name="Mihaltcheva S."/>
            <person name="Morgado L.N."/>
            <person name="Niskanen T."/>
            <person name="Noordeloos M.E."/>
            <person name="Ohm R.A."/>
            <person name="Ortiz-Santana B."/>
            <person name="Ovrebo C."/>
            <person name="Racz N."/>
            <person name="Riley R."/>
            <person name="Savchenko A."/>
            <person name="Shiryaev A."/>
            <person name="Soop K."/>
            <person name="Spirin V."/>
            <person name="Szebenyi C."/>
            <person name="Tomsovsky M."/>
            <person name="Tulloss R.E."/>
            <person name="Uehling J."/>
            <person name="Grigoriev I.V."/>
            <person name="Vagvolgyi C."/>
            <person name="Papp T."/>
            <person name="Martin F.M."/>
            <person name="Miettinen O."/>
            <person name="Hibbett D.S."/>
            <person name="Nagy L.G."/>
        </authorList>
    </citation>
    <scope>NUCLEOTIDE SEQUENCE [LARGE SCALE GENOMIC DNA]</scope>
    <source>
        <strain evidence="2 3">OMC1185</strain>
    </source>
</reference>
<name>A0A5C3MPL8_9AGAM</name>
<accession>A0A5C3MPL8</accession>
<keyword evidence="1" id="KW-0472">Membrane</keyword>
<feature type="transmembrane region" description="Helical" evidence="1">
    <location>
        <begin position="55"/>
        <end position="77"/>
    </location>
</feature>
<sequence>MMAEALMQWSMLEGGSPQFCNPVSCLFDVNAGPSVESCACGSVCKNESGSPQCLALYSGVLWPVNSILAAIAAIASLQREKRLIRRHFALEA</sequence>
<dbReference type="AlphaFoldDB" id="A0A5C3MPL8"/>
<dbReference type="Proteomes" id="UP000305948">
    <property type="component" value="Unassembled WGS sequence"/>
</dbReference>